<sequence length="137" mass="16004">MSIEDEKILDGYEGVDGAARETGLEERPTEQGEGRHNKLYLEVEIEEWKSRTWQEKLGSMRKRVKVLVYPDEYRPERGTIRQNYIGRMNRAIREAVALGLSEEWVERVVRPWVPEGIEAPEGYVGEKDKQLIENTTR</sequence>
<feature type="region of interest" description="Disordered" evidence="1">
    <location>
        <begin position="1"/>
        <end position="35"/>
    </location>
</feature>
<dbReference type="OrthoDB" id="2924818at2759"/>
<evidence type="ECO:0000313" key="3">
    <source>
        <dbReference type="Proteomes" id="UP000800035"/>
    </source>
</evidence>
<evidence type="ECO:0000313" key="2">
    <source>
        <dbReference type="EMBL" id="KAF1958046.1"/>
    </source>
</evidence>
<feature type="compositionally biased region" description="Basic and acidic residues" evidence="1">
    <location>
        <begin position="18"/>
        <end position="35"/>
    </location>
</feature>
<keyword evidence="3" id="KW-1185">Reference proteome</keyword>
<dbReference type="Gene3D" id="3.10.490.10">
    <property type="entry name" value="Gamma-glutamyl cyclotransferase-like"/>
    <property type="match status" value="1"/>
</dbReference>
<organism evidence="2 3">
    <name type="scientific">Byssothecium circinans</name>
    <dbReference type="NCBI Taxonomy" id="147558"/>
    <lineage>
        <taxon>Eukaryota</taxon>
        <taxon>Fungi</taxon>
        <taxon>Dikarya</taxon>
        <taxon>Ascomycota</taxon>
        <taxon>Pezizomycotina</taxon>
        <taxon>Dothideomycetes</taxon>
        <taxon>Pleosporomycetidae</taxon>
        <taxon>Pleosporales</taxon>
        <taxon>Massarineae</taxon>
        <taxon>Massarinaceae</taxon>
        <taxon>Byssothecium</taxon>
    </lineage>
</organism>
<name>A0A6A5U4X1_9PLEO</name>
<reference evidence="2" key="1">
    <citation type="journal article" date="2020" name="Stud. Mycol.">
        <title>101 Dothideomycetes genomes: a test case for predicting lifestyles and emergence of pathogens.</title>
        <authorList>
            <person name="Haridas S."/>
            <person name="Albert R."/>
            <person name="Binder M."/>
            <person name="Bloem J."/>
            <person name="Labutti K."/>
            <person name="Salamov A."/>
            <person name="Andreopoulos B."/>
            <person name="Baker S."/>
            <person name="Barry K."/>
            <person name="Bills G."/>
            <person name="Bluhm B."/>
            <person name="Cannon C."/>
            <person name="Castanera R."/>
            <person name="Culley D."/>
            <person name="Daum C."/>
            <person name="Ezra D."/>
            <person name="Gonzalez J."/>
            <person name="Henrissat B."/>
            <person name="Kuo A."/>
            <person name="Liang C."/>
            <person name="Lipzen A."/>
            <person name="Lutzoni F."/>
            <person name="Magnuson J."/>
            <person name="Mondo S."/>
            <person name="Nolan M."/>
            <person name="Ohm R."/>
            <person name="Pangilinan J."/>
            <person name="Park H.-J."/>
            <person name="Ramirez L."/>
            <person name="Alfaro M."/>
            <person name="Sun H."/>
            <person name="Tritt A."/>
            <person name="Yoshinaga Y."/>
            <person name="Zwiers L.-H."/>
            <person name="Turgeon B."/>
            <person name="Goodwin S."/>
            <person name="Spatafora J."/>
            <person name="Crous P."/>
            <person name="Grigoriev I."/>
        </authorList>
    </citation>
    <scope>NUCLEOTIDE SEQUENCE</scope>
    <source>
        <strain evidence="2">CBS 675.92</strain>
    </source>
</reference>
<proteinExistence type="predicted"/>
<dbReference type="EMBL" id="ML976988">
    <property type="protein sequence ID" value="KAF1958046.1"/>
    <property type="molecule type" value="Genomic_DNA"/>
</dbReference>
<dbReference type="Proteomes" id="UP000800035">
    <property type="component" value="Unassembled WGS sequence"/>
</dbReference>
<evidence type="ECO:0000256" key="1">
    <source>
        <dbReference type="SAM" id="MobiDB-lite"/>
    </source>
</evidence>
<protein>
    <submittedName>
        <fullName evidence="2">Uncharacterized protein</fullName>
    </submittedName>
</protein>
<gene>
    <name evidence="2" type="ORF">CC80DRAFT_39509</name>
</gene>
<dbReference type="AlphaFoldDB" id="A0A6A5U4X1"/>
<feature type="compositionally biased region" description="Basic and acidic residues" evidence="1">
    <location>
        <begin position="1"/>
        <end position="10"/>
    </location>
</feature>
<accession>A0A6A5U4X1</accession>